<feature type="transmembrane region" description="Helical" evidence="1">
    <location>
        <begin position="6"/>
        <end position="24"/>
    </location>
</feature>
<protein>
    <submittedName>
        <fullName evidence="2">YvrJ protein family protein</fullName>
    </submittedName>
</protein>
<keyword evidence="1" id="KW-0472">Membrane</keyword>
<organism evidence="2 3">
    <name type="scientific">Caminicella sporogenes DSM 14501</name>
    <dbReference type="NCBI Taxonomy" id="1121266"/>
    <lineage>
        <taxon>Bacteria</taxon>
        <taxon>Bacillati</taxon>
        <taxon>Bacillota</taxon>
        <taxon>Clostridia</taxon>
        <taxon>Peptostreptococcales</taxon>
        <taxon>Caminicellaceae</taxon>
        <taxon>Caminicella</taxon>
    </lineage>
</organism>
<dbReference type="AlphaFoldDB" id="A0A1M6RZC9"/>
<keyword evidence="1" id="KW-0812">Transmembrane</keyword>
<evidence type="ECO:0000313" key="3">
    <source>
        <dbReference type="Proteomes" id="UP000184082"/>
    </source>
</evidence>
<evidence type="ECO:0000313" key="2">
    <source>
        <dbReference type="EMBL" id="SHK37811.1"/>
    </source>
</evidence>
<dbReference type="RefSeq" id="WP_120240089.1">
    <property type="nucleotide sequence ID" value="NZ_FRAJ01000016.1"/>
</dbReference>
<dbReference type="InterPro" id="IPR024419">
    <property type="entry name" value="YvrJ"/>
</dbReference>
<keyword evidence="1" id="KW-1133">Transmembrane helix</keyword>
<gene>
    <name evidence="2" type="ORF">SAMN02745883_01905</name>
</gene>
<evidence type="ECO:0000256" key="1">
    <source>
        <dbReference type="SAM" id="Phobius"/>
    </source>
</evidence>
<dbReference type="Proteomes" id="UP000184082">
    <property type="component" value="Unassembled WGS sequence"/>
</dbReference>
<reference evidence="2 3" key="1">
    <citation type="submission" date="2016-11" db="EMBL/GenBank/DDBJ databases">
        <authorList>
            <person name="Jaros S."/>
            <person name="Januszkiewicz K."/>
            <person name="Wedrychowicz H."/>
        </authorList>
    </citation>
    <scope>NUCLEOTIDE SEQUENCE [LARGE SCALE GENOMIC DNA]</scope>
    <source>
        <strain evidence="2 3">DSM 14501</strain>
    </source>
</reference>
<dbReference type="STRING" id="1121266.SAMN02745883_01905"/>
<sequence>MEDTFINILSQTGFPIAVAAFLLIRIERRLDELNQTLVHMIEIFSKNS</sequence>
<dbReference type="Pfam" id="PF12841">
    <property type="entry name" value="YvrJ"/>
    <property type="match status" value="1"/>
</dbReference>
<keyword evidence="3" id="KW-1185">Reference proteome</keyword>
<name>A0A1M6RZC9_9FIRM</name>
<proteinExistence type="predicted"/>
<dbReference type="EMBL" id="FRAJ01000016">
    <property type="protein sequence ID" value="SHK37811.1"/>
    <property type="molecule type" value="Genomic_DNA"/>
</dbReference>
<accession>A0A1M6RZC9</accession>